<dbReference type="PROSITE" id="PS51194">
    <property type="entry name" value="HELICASE_CTER"/>
    <property type="match status" value="1"/>
</dbReference>
<feature type="domain" description="Helicase ATP-binding" evidence="3">
    <location>
        <begin position="138"/>
        <end position="351"/>
    </location>
</feature>
<dbReference type="SMART" id="SM00490">
    <property type="entry name" value="HELICc"/>
    <property type="match status" value="1"/>
</dbReference>
<feature type="domain" description="Helicase C-terminal" evidence="4">
    <location>
        <begin position="934"/>
        <end position="1093"/>
    </location>
</feature>
<dbReference type="PANTHER" id="PTHR47957">
    <property type="entry name" value="ATP-DEPENDENT HELICASE HRQ1"/>
    <property type="match status" value="1"/>
</dbReference>
<dbReference type="PATRIC" id="fig|196627.13.peg.716"/>
<dbReference type="HOGENOM" id="CLU_001338_2_1_11"/>
<dbReference type="GO" id="GO:0006289">
    <property type="term" value="P:nucleotide-excision repair"/>
    <property type="evidence" value="ECO:0007669"/>
    <property type="project" value="TreeGrafter"/>
</dbReference>
<dbReference type="Gene3D" id="3.40.50.300">
    <property type="entry name" value="P-loop containing nucleotide triphosphate hydrolases"/>
    <property type="match status" value="2"/>
</dbReference>
<keyword evidence="2" id="KW-0067">ATP-binding</keyword>
<dbReference type="KEGG" id="cgb:cg0838"/>
<evidence type="ECO:0000259" key="3">
    <source>
        <dbReference type="PROSITE" id="PS51192"/>
    </source>
</evidence>
<evidence type="ECO:0000256" key="1">
    <source>
        <dbReference type="ARBA" id="ARBA00022741"/>
    </source>
</evidence>
<dbReference type="GO" id="GO:0005524">
    <property type="term" value="F:ATP binding"/>
    <property type="evidence" value="ECO:0007669"/>
    <property type="project" value="UniProtKB-KW"/>
</dbReference>
<evidence type="ECO:0000313" key="6">
    <source>
        <dbReference type="Proteomes" id="UP000000582"/>
    </source>
</evidence>
<dbReference type="KEGG" id="cgl:Cgl0731"/>
<protein>
    <submittedName>
        <fullName evidence="5">Distinct helicase family with a unique C-terminal domain including a metal-binding cysteine cluster</fullName>
    </submittedName>
</protein>
<dbReference type="Proteomes" id="UP000000582">
    <property type="component" value="Chromosome"/>
</dbReference>
<dbReference type="EMBL" id="BA000036">
    <property type="protein sequence ID" value="BAB98124.1"/>
    <property type="molecule type" value="Genomic_DNA"/>
</dbReference>
<keyword evidence="5" id="KW-0347">Helicase</keyword>
<proteinExistence type="predicted"/>
<dbReference type="Pfam" id="PF00270">
    <property type="entry name" value="DEAD"/>
    <property type="match status" value="1"/>
</dbReference>
<name>Q8NSE5_CORGL</name>
<accession>Q8NSE5</accession>
<dbReference type="GeneID" id="1018729"/>
<dbReference type="Pfam" id="PF09369">
    <property type="entry name" value="MZB"/>
    <property type="match status" value="1"/>
</dbReference>
<dbReference type="SMART" id="SM00487">
    <property type="entry name" value="DEXDc"/>
    <property type="match status" value="1"/>
</dbReference>
<dbReference type="eggNOG" id="COG1201">
    <property type="taxonomic scope" value="Bacteria"/>
</dbReference>
<dbReference type="InterPro" id="IPR018973">
    <property type="entry name" value="MZB"/>
</dbReference>
<keyword evidence="5" id="KW-0378">Hydrolase</keyword>
<dbReference type="InterPro" id="IPR027417">
    <property type="entry name" value="P-loop_NTPase"/>
</dbReference>
<dbReference type="InterPro" id="IPR014001">
    <property type="entry name" value="Helicase_ATP-bd"/>
</dbReference>
<dbReference type="Pfam" id="PF00271">
    <property type="entry name" value="Helicase_C"/>
    <property type="match status" value="1"/>
</dbReference>
<sequence length="1600" mass="179216">MSNAPKKSFSDFFSPLATETETTITLSAIEVEKVNAKTEVTRNIDPVEAAEQISRDYRRYLKTLISPSNKTIAAEFNREIDESENLVYGPILQLTPPYAPGKSPAQLIDEGVLSPNFSRLDAALPKDRPLYQHQEDALRKIASGRNLIVSTGTGSGKTESFLIPIFDQLLRQQQAGELNPGVRALLLYPMNALANDQEKRLRELLADTPEITFGRYTGDTKQTREEAEKYFKLINGRNATPLPNELISRDEMQENPPHILLTNYAMLEYLLLRPADNAFFDDAYSNNWKFLVLDEAHVYAGAQGTEVGMLMRRLKDRVQRGNPLQCIATSASLEGTKEAIMTFGQDLFGEPFEFVNEDPSRQDLVSAHRRKLPKTFTWSLPDELFDQPLESDGLFQALQERGGDQYEELSKEEHIVKLRELSQQSSTRVEDIGKGLWPNVTDKASMHRTHMLVNLGSGVLSHDGVPALSARYHMFVRAVEGAFLGYTEQGKPIVSLDRQVTLGDTARPMYEMGACIKCGTVHISAHNDSGFLVPPENSSNFDEQQLKWVVLTDDFETADIDEDDLETDADENVKVLELQKLCTACGKLNGKNSLLCSGCSSHHDQFIDVKILEPRNGSQLTCTRCGGREKNLIRRLRTDSNAAPSVLTTSLFQLLPESADQDTSRKIGAGRKLLTFSDSRQAAAYAAPYLQASYTRLLERRILIETLRDEEFTEGASIERWISRASEVAKNNRVLANNLNPRETLEQTGNWVFADLASTVRRSSTEGLGLAKIELTPEALSQLSFRKPLGEMFGDPDAADAFFNLFAQEFRHKGAINCPDYVNLEDERFGPRRGQHFFTKDGGRKSTRRLYSWIPQRGTNNRKDFITKVLNRIGQAGDEGENITTLLHHLWNDYTNSEILKVPGEKAEGYTLNYNSLQVSPGKQHSWYECDTCRNTTPFNVLGLCPHGFCKGKLKEIDTSLPEYANNHYRKLATSLEILPLSAKEHTAQWTPTEAAEVQKEFIEGKINVLSCSTTFELGVDVGDLQSVMMRNVPPRTANYVQRAGRAGRRSGSAAFVLTFAKRSSHDLAVFKNPTQMIDGEMTVPFLHINNARIARRHTYSIALAAFFREQAAQNRFWKKAGEFFLGTDAAPYLRPAVAEQEATEILEEFLSPVPNYITEALRRVFPESLHEDLDIENQGWVKQFLEIFDTTRQEISEDFQTLKKMQGRALGSEQGKKADAFKRTITTLMDQDLLGYLAKKNMLPKYSFPVDTVDLQTNFSEAGNKVSLSRDLQLAITDYAPGAELVAGGKLWKSAGIRHLAGKKVETFYWTTCTECKHTETSRFGFTSEDVCSQCSAPISLGKENKFLIPRFGFVADPNPTEVGTAPPVRSSNRLEFVKQFGVKDDSEEFSNSDGTATAQVLTSSWSRTEMGALETGPNKNGFWYCQTCGFGTPNGAEIPKSHRNPRTKQQCGTYYLEPHSLGHTYQTDIATVAVPSYTNLDFEGWRSGMYAIIEAAAECLEINRDDLNGTMAKHDNRPTMVLFDTVPGGAGITRKVRENFPQVLEAAIRRVETCSCGIDTSCYACLRSFSNQRFHLDLRRDIALDLLHHMAVAMPKSE</sequence>
<evidence type="ECO:0000259" key="4">
    <source>
        <dbReference type="PROSITE" id="PS51194"/>
    </source>
</evidence>
<dbReference type="SUPFAM" id="SSF52540">
    <property type="entry name" value="P-loop containing nucleoside triphosphate hydrolases"/>
    <property type="match status" value="2"/>
</dbReference>
<dbReference type="GO" id="GO:0043138">
    <property type="term" value="F:3'-5' DNA helicase activity"/>
    <property type="evidence" value="ECO:0007669"/>
    <property type="project" value="TreeGrafter"/>
</dbReference>
<dbReference type="InterPro" id="IPR011545">
    <property type="entry name" value="DEAD/DEAH_box_helicase_dom"/>
</dbReference>
<dbReference type="OrthoDB" id="3197455at2"/>
<dbReference type="BioCyc" id="CORYNE:G18NG-10293-MONOMER"/>
<evidence type="ECO:0000313" key="5">
    <source>
        <dbReference type="EMBL" id="BAB98124.1"/>
    </source>
</evidence>
<keyword evidence="1" id="KW-0547">Nucleotide-binding</keyword>
<dbReference type="PROSITE" id="PS51192">
    <property type="entry name" value="HELICASE_ATP_BIND_1"/>
    <property type="match status" value="1"/>
</dbReference>
<evidence type="ECO:0000256" key="2">
    <source>
        <dbReference type="ARBA" id="ARBA00022840"/>
    </source>
</evidence>
<gene>
    <name evidence="5" type="ordered locus">Cgl0731</name>
</gene>
<keyword evidence="6" id="KW-1185">Reference proteome</keyword>
<dbReference type="PANTHER" id="PTHR47957:SF3">
    <property type="entry name" value="ATP-DEPENDENT HELICASE HRQ1"/>
    <property type="match status" value="1"/>
</dbReference>
<accession>Q6M748</accession>
<dbReference type="STRING" id="196627.cg0838"/>
<dbReference type="GO" id="GO:0036297">
    <property type="term" value="P:interstrand cross-link repair"/>
    <property type="evidence" value="ECO:0007669"/>
    <property type="project" value="TreeGrafter"/>
</dbReference>
<dbReference type="eggNOG" id="COG1205">
    <property type="taxonomic scope" value="Bacteria"/>
</dbReference>
<reference evidence="6" key="1">
    <citation type="journal article" date="2003" name="Appl. Microbiol. Biotechnol.">
        <title>The Corynebacterium glutamicum genome: features and impacts on biotechnological processes.</title>
        <authorList>
            <person name="Ikeda M."/>
            <person name="Nakagawa S."/>
        </authorList>
    </citation>
    <scope>NUCLEOTIDE SEQUENCE [LARGE SCALE GENOMIC DNA]</scope>
    <source>
        <strain evidence="6">ATCC 13032 / DSM 20300 / BCRC 11384 / JCM 1318 / LMG 3730 / NCIMB 10025</strain>
    </source>
</reference>
<dbReference type="InterPro" id="IPR001650">
    <property type="entry name" value="Helicase_C-like"/>
</dbReference>
<dbReference type="RefSeq" id="WP_011013853.1">
    <property type="nucleotide sequence ID" value="NC_003450.3"/>
</dbReference>
<dbReference type="GO" id="GO:0003676">
    <property type="term" value="F:nucleic acid binding"/>
    <property type="evidence" value="ECO:0007669"/>
    <property type="project" value="InterPro"/>
</dbReference>
<organism evidence="5 6">
    <name type="scientific">Corynebacterium glutamicum (strain ATCC 13032 / DSM 20300 / JCM 1318 / BCRC 11384 / CCUG 27702 / LMG 3730 / NBRC 12168 / NCIMB 10025 / NRRL B-2784 / 534)</name>
    <dbReference type="NCBI Taxonomy" id="196627"/>
    <lineage>
        <taxon>Bacteria</taxon>
        <taxon>Bacillati</taxon>
        <taxon>Actinomycetota</taxon>
        <taxon>Actinomycetes</taxon>
        <taxon>Mycobacteriales</taxon>
        <taxon>Corynebacteriaceae</taxon>
        <taxon>Corynebacterium</taxon>
    </lineage>
</organism>
<dbReference type="CDD" id="cd17923">
    <property type="entry name" value="DEXHc_Hrq1-like"/>
    <property type="match status" value="1"/>
</dbReference>